<dbReference type="EMBL" id="JAANQT010001421">
    <property type="protein sequence ID" value="KAG1305218.1"/>
    <property type="molecule type" value="Genomic_DNA"/>
</dbReference>
<dbReference type="PANTHER" id="PTHR31941">
    <property type="entry name" value="CYTOSKELETAL SIGNALING PROTEIN SLM1"/>
    <property type="match status" value="1"/>
</dbReference>
<evidence type="ECO:0000313" key="4">
    <source>
        <dbReference type="EMBL" id="KAG1305218.1"/>
    </source>
</evidence>
<gene>
    <name evidence="4" type="ORF">G6F64_008555</name>
</gene>
<evidence type="ECO:0000313" key="5">
    <source>
        <dbReference type="Proteomes" id="UP000716291"/>
    </source>
</evidence>
<evidence type="ECO:0000256" key="1">
    <source>
        <dbReference type="ARBA" id="ARBA00022553"/>
    </source>
</evidence>
<organism evidence="4 5">
    <name type="scientific">Rhizopus oryzae</name>
    <name type="common">Mucormycosis agent</name>
    <name type="synonym">Rhizopus arrhizus var. delemar</name>
    <dbReference type="NCBI Taxonomy" id="64495"/>
    <lineage>
        <taxon>Eukaryota</taxon>
        <taxon>Fungi</taxon>
        <taxon>Fungi incertae sedis</taxon>
        <taxon>Mucoromycota</taxon>
        <taxon>Mucoromycotina</taxon>
        <taxon>Mucoromycetes</taxon>
        <taxon>Mucorales</taxon>
        <taxon>Mucorineae</taxon>
        <taxon>Rhizopodaceae</taxon>
        <taxon>Rhizopus</taxon>
    </lineage>
</organism>
<dbReference type="Gene3D" id="2.30.29.30">
    <property type="entry name" value="Pleckstrin-homology domain (PH domain)/Phosphotyrosine-binding domain (PTB)"/>
    <property type="match status" value="1"/>
</dbReference>
<dbReference type="InterPro" id="IPR027267">
    <property type="entry name" value="AH/BAR_dom_sf"/>
</dbReference>
<comment type="caution">
    <text evidence="4">The sequence shown here is derived from an EMBL/GenBank/DDBJ whole genome shotgun (WGS) entry which is preliminary data.</text>
</comment>
<keyword evidence="1" id="KW-0597">Phosphoprotein</keyword>
<dbReference type="Proteomes" id="UP000716291">
    <property type="component" value="Unassembled WGS sequence"/>
</dbReference>
<dbReference type="InterPro" id="IPR046869">
    <property type="entry name" value="SLM1/RGC1-like_PH"/>
</dbReference>
<dbReference type="SUPFAM" id="SSF50729">
    <property type="entry name" value="PH domain-like"/>
    <property type="match status" value="1"/>
</dbReference>
<dbReference type="InterPro" id="IPR011993">
    <property type="entry name" value="PH-like_dom_sf"/>
</dbReference>
<keyword evidence="5" id="KW-1185">Reference proteome</keyword>
<dbReference type="AlphaFoldDB" id="A0A9P6X4P4"/>
<dbReference type="SMART" id="SM00233">
    <property type="entry name" value="PH"/>
    <property type="match status" value="1"/>
</dbReference>
<dbReference type="Pfam" id="PF20400">
    <property type="entry name" value="BAR_4"/>
    <property type="match status" value="1"/>
</dbReference>
<dbReference type="InterPro" id="IPR001849">
    <property type="entry name" value="PH_domain"/>
</dbReference>
<feature type="region of interest" description="Disordered" evidence="2">
    <location>
        <begin position="580"/>
        <end position="660"/>
    </location>
</feature>
<proteinExistence type="predicted"/>
<sequence length="660" mass="76491">MSTSITSKRRWMKGPKSNIVVPVKSNIHEDKALSIASSSTMAVQSPSSIKQLFPSISIFNLAADPQPLMSPIHPPPQFAVDYDPNRFKKQIKRICKRSLQEAYPSAFKTFLFDDAQPGTPAQGIRPVCLLIERLEAWYILAKRLLHHFEFVASVETRVGKQYRKLEGVMIFPSPGSDIPQYYQNRWTGRREQLWNQKLLQVHFAFTGGVRSVCDAWQMYHMNAANDHAEFATFLRSKAVSTLSNIKQELKWMIKSIRSDDRLSLATLTCLKKEASKRLKKLDKQLIFFDKHPFYGYTKKDPWLMNASVVKQMIKVYRQENIVHETVLRLQKEILISEEQLVEEFRHLCQQIYSMREQSSLGVDRGLDSIMKAFNAIKMDSDWLNFCQQNSEHLISEKAAYRHPEFLQYPNHTHVLLQPIFAARMERRSTVFHQWHEHIYVLTPAGFLHEYRDVKNYPAKPDGTIFVPHYKVSTLSTNIHHNLIFQLQPHAASRNMLNGYAPALPKDWRTSKPRLGLRDRFTWTLRAKSAVDMERWVKDLTSLSERYRTVPVVCMNHDSTEEIPVTQETEDAEVENAKIADQEEPNVVEEAKEEEMTLEEPTKEEQKPSEELPIAEESEKELLAVEEPENKEETSLEDPTEENITDPIPVSDTLQEEESHS</sequence>
<feature type="compositionally biased region" description="Acidic residues" evidence="2">
    <location>
        <begin position="612"/>
        <end position="643"/>
    </location>
</feature>
<accession>A0A9P6X4P4</accession>
<name>A0A9P6X4P4_RHIOR</name>
<dbReference type="Pfam" id="PF20399">
    <property type="entry name" value="PH_20"/>
    <property type="match status" value="1"/>
</dbReference>
<protein>
    <recommendedName>
        <fullName evidence="3">PH domain-containing protein</fullName>
    </recommendedName>
</protein>
<feature type="compositionally biased region" description="Acidic residues" evidence="2">
    <location>
        <begin position="581"/>
        <end position="597"/>
    </location>
</feature>
<evidence type="ECO:0000259" key="3">
    <source>
        <dbReference type="SMART" id="SM00233"/>
    </source>
</evidence>
<dbReference type="InterPro" id="IPR046868">
    <property type="entry name" value="BAR_4"/>
</dbReference>
<evidence type="ECO:0000256" key="2">
    <source>
        <dbReference type="SAM" id="MobiDB-lite"/>
    </source>
</evidence>
<feature type="compositionally biased region" description="Basic and acidic residues" evidence="2">
    <location>
        <begin position="599"/>
        <end position="609"/>
    </location>
</feature>
<dbReference type="Gene3D" id="1.20.1270.60">
    <property type="entry name" value="Arfaptin homology (AH) domain/BAR domain"/>
    <property type="match status" value="1"/>
</dbReference>
<reference evidence="4" key="1">
    <citation type="journal article" date="2020" name="Microb. Genom.">
        <title>Genetic diversity of clinical and environmental Mucorales isolates obtained from an investigation of mucormycosis cases among solid organ transplant recipients.</title>
        <authorList>
            <person name="Nguyen M.H."/>
            <person name="Kaul D."/>
            <person name="Muto C."/>
            <person name="Cheng S.J."/>
            <person name="Richter R.A."/>
            <person name="Bruno V.M."/>
            <person name="Liu G."/>
            <person name="Beyhan S."/>
            <person name="Sundermann A.J."/>
            <person name="Mounaud S."/>
            <person name="Pasculle A.W."/>
            <person name="Nierman W.C."/>
            <person name="Driscoll E."/>
            <person name="Cumbie R."/>
            <person name="Clancy C.J."/>
            <person name="Dupont C.L."/>
        </authorList>
    </citation>
    <scope>NUCLEOTIDE SEQUENCE</scope>
    <source>
        <strain evidence="4">GL11</strain>
    </source>
</reference>
<dbReference type="PANTHER" id="PTHR31941:SF1">
    <property type="entry name" value="CYTOSKELETAL SIGNALING PROTEIN SLM1"/>
    <property type="match status" value="1"/>
</dbReference>
<feature type="domain" description="PH" evidence="3">
    <location>
        <begin position="418"/>
        <end position="546"/>
    </location>
</feature>